<dbReference type="EMBL" id="CP144751">
    <property type="protein sequence ID" value="WVZ84771.1"/>
    <property type="molecule type" value="Genomic_DNA"/>
</dbReference>
<organism evidence="1 2">
    <name type="scientific">Paspalum notatum var. saurae</name>
    <dbReference type="NCBI Taxonomy" id="547442"/>
    <lineage>
        <taxon>Eukaryota</taxon>
        <taxon>Viridiplantae</taxon>
        <taxon>Streptophyta</taxon>
        <taxon>Embryophyta</taxon>
        <taxon>Tracheophyta</taxon>
        <taxon>Spermatophyta</taxon>
        <taxon>Magnoliopsida</taxon>
        <taxon>Liliopsida</taxon>
        <taxon>Poales</taxon>
        <taxon>Poaceae</taxon>
        <taxon>PACMAD clade</taxon>
        <taxon>Panicoideae</taxon>
        <taxon>Andropogonodae</taxon>
        <taxon>Paspaleae</taxon>
        <taxon>Paspalinae</taxon>
        <taxon>Paspalum</taxon>
    </lineage>
</organism>
<dbReference type="AlphaFoldDB" id="A0AAQ3X4P5"/>
<protein>
    <submittedName>
        <fullName evidence="1">Uncharacterized protein</fullName>
    </submittedName>
</protein>
<gene>
    <name evidence="1" type="ORF">U9M48_031761</name>
</gene>
<name>A0AAQ3X4P5_PASNO</name>
<reference evidence="1 2" key="1">
    <citation type="submission" date="2024-02" db="EMBL/GenBank/DDBJ databases">
        <title>High-quality chromosome-scale genome assembly of Pensacola bahiagrass (Paspalum notatum Flugge var. saurae).</title>
        <authorList>
            <person name="Vega J.M."/>
            <person name="Podio M."/>
            <person name="Orjuela J."/>
            <person name="Siena L.A."/>
            <person name="Pessino S.C."/>
            <person name="Combes M.C."/>
            <person name="Mariac C."/>
            <person name="Albertini E."/>
            <person name="Pupilli F."/>
            <person name="Ortiz J.P.A."/>
            <person name="Leblanc O."/>
        </authorList>
    </citation>
    <scope>NUCLEOTIDE SEQUENCE [LARGE SCALE GENOMIC DNA]</scope>
    <source>
        <strain evidence="1">R1</strain>
        <tissue evidence="1">Leaf</tissue>
    </source>
</reference>
<dbReference type="Proteomes" id="UP001341281">
    <property type="component" value="Chromosome 07"/>
</dbReference>
<evidence type="ECO:0000313" key="1">
    <source>
        <dbReference type="EMBL" id="WVZ84771.1"/>
    </source>
</evidence>
<sequence>MLFFSTQWRTMQWPSRCTSRSDGGPAPCRGSGSALVELKQRVKHLLSAISSSVGCLKGFDRKAELDKVVLLEGSNGS</sequence>
<accession>A0AAQ3X4P5</accession>
<keyword evidence="2" id="KW-1185">Reference proteome</keyword>
<proteinExistence type="predicted"/>
<evidence type="ECO:0000313" key="2">
    <source>
        <dbReference type="Proteomes" id="UP001341281"/>
    </source>
</evidence>